<name>A0ABQ8SP66_PERAM</name>
<reference evidence="1 2" key="1">
    <citation type="journal article" date="2022" name="Allergy">
        <title>Genome assembly and annotation of Periplaneta americana reveal a comprehensive cockroach allergen profile.</title>
        <authorList>
            <person name="Wang L."/>
            <person name="Xiong Q."/>
            <person name="Saelim N."/>
            <person name="Wang L."/>
            <person name="Nong W."/>
            <person name="Wan A.T."/>
            <person name="Shi M."/>
            <person name="Liu X."/>
            <person name="Cao Q."/>
            <person name="Hui J.H.L."/>
            <person name="Sookrung N."/>
            <person name="Leung T.F."/>
            <person name="Tungtrongchitr A."/>
            <person name="Tsui S.K.W."/>
        </authorList>
    </citation>
    <scope>NUCLEOTIDE SEQUENCE [LARGE SCALE GENOMIC DNA]</scope>
    <source>
        <strain evidence="1">PWHHKU_190912</strain>
    </source>
</reference>
<gene>
    <name evidence="1" type="ORF">ANN_18582</name>
</gene>
<evidence type="ECO:0008006" key="3">
    <source>
        <dbReference type="Google" id="ProtNLM"/>
    </source>
</evidence>
<evidence type="ECO:0000313" key="2">
    <source>
        <dbReference type="Proteomes" id="UP001148838"/>
    </source>
</evidence>
<keyword evidence="2" id="KW-1185">Reference proteome</keyword>
<accession>A0ABQ8SP66</accession>
<evidence type="ECO:0000313" key="1">
    <source>
        <dbReference type="EMBL" id="KAJ4435959.1"/>
    </source>
</evidence>
<dbReference type="EMBL" id="JAJSOF020000023">
    <property type="protein sequence ID" value="KAJ4435959.1"/>
    <property type="molecule type" value="Genomic_DNA"/>
</dbReference>
<dbReference type="Proteomes" id="UP001148838">
    <property type="component" value="Unassembled WGS sequence"/>
</dbReference>
<sequence>MRRGRAVKQQTCEPIVLKYSRCIMAVMFVNLGHLTKRHNNRSAALLGFALGSKANYISVPLGLAAVPQPRCHEPSGEPTVRNVITEHLNQASVRQHSLKWVTGKQCIVIYPSCSRKRERLYPPAATDAPQCGLLSAETKFVKHVQRQFRREYNLQRHDPIPGYKRIMAWDAKLKQTGSLLSSSGKYTKERVSEENSELVRTSFIRSPRKSIRKASLQLQIPRSTVHNFMLYDLSDKQVVIQC</sequence>
<organism evidence="1 2">
    <name type="scientific">Periplaneta americana</name>
    <name type="common">American cockroach</name>
    <name type="synonym">Blatta americana</name>
    <dbReference type="NCBI Taxonomy" id="6978"/>
    <lineage>
        <taxon>Eukaryota</taxon>
        <taxon>Metazoa</taxon>
        <taxon>Ecdysozoa</taxon>
        <taxon>Arthropoda</taxon>
        <taxon>Hexapoda</taxon>
        <taxon>Insecta</taxon>
        <taxon>Pterygota</taxon>
        <taxon>Neoptera</taxon>
        <taxon>Polyneoptera</taxon>
        <taxon>Dictyoptera</taxon>
        <taxon>Blattodea</taxon>
        <taxon>Blattoidea</taxon>
        <taxon>Blattidae</taxon>
        <taxon>Blattinae</taxon>
        <taxon>Periplaneta</taxon>
    </lineage>
</organism>
<proteinExistence type="predicted"/>
<comment type="caution">
    <text evidence="1">The sequence shown here is derived from an EMBL/GenBank/DDBJ whole genome shotgun (WGS) entry which is preliminary data.</text>
</comment>
<protein>
    <recommendedName>
        <fullName evidence="3">DUF4817 domain-containing protein</fullName>
    </recommendedName>
</protein>